<sequence length="61" mass="6915">MYNSTQYNNSQARENTSNNAIVELEIGTSSTQYYNDHIGIETSNTETANNSQDRERIHTST</sequence>
<reference evidence="2 3" key="1">
    <citation type="submission" date="2018-06" db="EMBL/GenBank/DDBJ databases">
        <title>Comparative genomics reveals the genomic features of Rhizophagus irregularis, R. cerebriforme, R. diaphanum and Gigaspora rosea, and their symbiotic lifestyle signature.</title>
        <authorList>
            <person name="Morin E."/>
            <person name="San Clemente H."/>
            <person name="Chen E.C.H."/>
            <person name="De La Providencia I."/>
            <person name="Hainaut M."/>
            <person name="Kuo A."/>
            <person name="Kohler A."/>
            <person name="Murat C."/>
            <person name="Tang N."/>
            <person name="Roy S."/>
            <person name="Loubradou J."/>
            <person name="Henrissat B."/>
            <person name="Grigoriev I.V."/>
            <person name="Corradi N."/>
            <person name="Roux C."/>
            <person name="Martin F.M."/>
        </authorList>
    </citation>
    <scope>NUCLEOTIDE SEQUENCE [LARGE SCALE GENOMIC DNA]</scope>
    <source>
        <strain evidence="2 3">DAOM 194757</strain>
    </source>
</reference>
<evidence type="ECO:0000313" key="3">
    <source>
        <dbReference type="Proteomes" id="UP000266673"/>
    </source>
</evidence>
<accession>A0A397VXW8</accession>
<dbReference type="AlphaFoldDB" id="A0A397VXW8"/>
<proteinExistence type="predicted"/>
<protein>
    <submittedName>
        <fullName evidence="2">Uncharacterized protein</fullName>
    </submittedName>
</protein>
<dbReference type="EMBL" id="QKWP01000098">
    <property type="protein sequence ID" value="RIB27430.1"/>
    <property type="molecule type" value="Genomic_DNA"/>
</dbReference>
<name>A0A397VXW8_9GLOM</name>
<keyword evidence="3" id="KW-1185">Reference proteome</keyword>
<dbReference type="Proteomes" id="UP000266673">
    <property type="component" value="Unassembled WGS sequence"/>
</dbReference>
<feature type="region of interest" description="Disordered" evidence="1">
    <location>
        <begin position="41"/>
        <end position="61"/>
    </location>
</feature>
<organism evidence="2 3">
    <name type="scientific">Gigaspora rosea</name>
    <dbReference type="NCBI Taxonomy" id="44941"/>
    <lineage>
        <taxon>Eukaryota</taxon>
        <taxon>Fungi</taxon>
        <taxon>Fungi incertae sedis</taxon>
        <taxon>Mucoromycota</taxon>
        <taxon>Glomeromycotina</taxon>
        <taxon>Glomeromycetes</taxon>
        <taxon>Diversisporales</taxon>
        <taxon>Gigasporaceae</taxon>
        <taxon>Gigaspora</taxon>
    </lineage>
</organism>
<gene>
    <name evidence="2" type="ORF">C2G38_2061907</name>
</gene>
<feature type="compositionally biased region" description="Polar residues" evidence="1">
    <location>
        <begin position="41"/>
        <end position="51"/>
    </location>
</feature>
<feature type="compositionally biased region" description="Basic and acidic residues" evidence="1">
    <location>
        <begin position="52"/>
        <end position="61"/>
    </location>
</feature>
<evidence type="ECO:0000256" key="1">
    <source>
        <dbReference type="SAM" id="MobiDB-lite"/>
    </source>
</evidence>
<comment type="caution">
    <text evidence="2">The sequence shown here is derived from an EMBL/GenBank/DDBJ whole genome shotgun (WGS) entry which is preliminary data.</text>
</comment>
<evidence type="ECO:0000313" key="2">
    <source>
        <dbReference type="EMBL" id="RIB27430.1"/>
    </source>
</evidence>